<keyword evidence="4" id="KW-1185">Reference proteome</keyword>
<feature type="region of interest" description="Disordered" evidence="1">
    <location>
        <begin position="135"/>
        <end position="158"/>
    </location>
</feature>
<sequence>MPSDAVVQAALNTYSVAVQRYKALAELLPPPVRPPVLERFQHRNNRWAVQRRTADVRKAIERMERQLKGLTLQQVAPPLDDNGLAELFDTPPPLDAANDDGKGDAANQGVVPQAPPPAPVGVTSEEVQGIMDQQHSANPFRRESDTGGRQHRAGTPVSDDGVVQESVAADMPCYTGQRPRPTGSTDNDHSVGPDNMECKGEGKEVTASTEFSVVAGDSPDDDAARVVDTGLTNSDSFRQTDVPAPDSAEDAFSAADEIHAIVRVGVVSPATALRMTRLVEQLKADGASPAIVKKVYTTFLRGVEDRATIADMESAAMNTHDDGWFEGEDGS</sequence>
<evidence type="ECO:0000256" key="1">
    <source>
        <dbReference type="SAM" id="MobiDB-lite"/>
    </source>
</evidence>
<proteinExistence type="predicted"/>
<comment type="caution">
    <text evidence="2">The sequence shown here is derived from an EMBL/GenBank/DDBJ whole genome shotgun (WGS) entry which is preliminary data.</text>
</comment>
<feature type="compositionally biased region" description="Basic and acidic residues" evidence="1">
    <location>
        <begin position="186"/>
        <end position="204"/>
    </location>
</feature>
<gene>
    <name evidence="3" type="ORF">FN846DRAFT_963335</name>
    <name evidence="2" type="ORF">FN846DRAFT_971618</name>
</gene>
<dbReference type="EMBL" id="VXIS01000294">
    <property type="protein sequence ID" value="KAA8895001.1"/>
    <property type="molecule type" value="Genomic_DNA"/>
</dbReference>
<protein>
    <submittedName>
        <fullName evidence="2">Uncharacterized protein</fullName>
    </submittedName>
</protein>
<reference evidence="2 4" key="1">
    <citation type="submission" date="2019-09" db="EMBL/GenBank/DDBJ databases">
        <title>Draft genome of the ectomycorrhizal ascomycete Sphaerosporella brunnea.</title>
        <authorList>
            <consortium name="DOE Joint Genome Institute"/>
            <person name="Benucci G.M."/>
            <person name="Marozzi G."/>
            <person name="Antonielli L."/>
            <person name="Sanchez S."/>
            <person name="Marco P."/>
            <person name="Wang X."/>
            <person name="Falini L.B."/>
            <person name="Barry K."/>
            <person name="Haridas S."/>
            <person name="Lipzen A."/>
            <person name="Labutti K."/>
            <person name="Grigoriev I.V."/>
            <person name="Murat C."/>
            <person name="Martin F."/>
            <person name="Albertini E."/>
            <person name="Donnini D."/>
            <person name="Bonito G."/>
        </authorList>
    </citation>
    <scope>NUCLEOTIDE SEQUENCE [LARGE SCALE GENOMIC DNA]</scope>
    <source>
        <strain evidence="2 4">Sb_GMNB300</strain>
    </source>
</reference>
<evidence type="ECO:0000313" key="2">
    <source>
        <dbReference type="EMBL" id="KAA8895001.1"/>
    </source>
</evidence>
<feature type="region of interest" description="Disordered" evidence="1">
    <location>
        <begin position="172"/>
        <end position="205"/>
    </location>
</feature>
<name>A0A5J5EIE0_9PEZI</name>
<accession>A0A5J5EIE0</accession>
<evidence type="ECO:0000313" key="4">
    <source>
        <dbReference type="Proteomes" id="UP000326924"/>
    </source>
</evidence>
<dbReference type="AlphaFoldDB" id="A0A5J5EIE0"/>
<dbReference type="EMBL" id="VXIS01000195">
    <property type="protein sequence ID" value="KAA8897642.1"/>
    <property type="molecule type" value="Genomic_DNA"/>
</dbReference>
<organism evidence="2 4">
    <name type="scientific">Sphaerosporella brunnea</name>
    <dbReference type="NCBI Taxonomy" id="1250544"/>
    <lineage>
        <taxon>Eukaryota</taxon>
        <taxon>Fungi</taxon>
        <taxon>Dikarya</taxon>
        <taxon>Ascomycota</taxon>
        <taxon>Pezizomycotina</taxon>
        <taxon>Pezizomycetes</taxon>
        <taxon>Pezizales</taxon>
        <taxon>Pyronemataceae</taxon>
        <taxon>Sphaerosporella</taxon>
    </lineage>
</organism>
<feature type="region of interest" description="Disordered" evidence="1">
    <location>
        <begin position="81"/>
        <end position="122"/>
    </location>
</feature>
<dbReference type="Proteomes" id="UP000326924">
    <property type="component" value="Unassembled WGS sequence"/>
</dbReference>
<evidence type="ECO:0000313" key="3">
    <source>
        <dbReference type="EMBL" id="KAA8897642.1"/>
    </source>
</evidence>